<dbReference type="InterPro" id="IPR036515">
    <property type="entry name" value="Transposase_17_sf"/>
</dbReference>
<dbReference type="AlphaFoldDB" id="A0A450VCM5"/>
<gene>
    <name evidence="1" type="ORF">BECKLFY1418A_GA0070994_12072</name>
</gene>
<proteinExistence type="predicted"/>
<dbReference type="GO" id="GO:0043565">
    <property type="term" value="F:sequence-specific DNA binding"/>
    <property type="evidence" value="ECO:0007669"/>
    <property type="project" value="TreeGrafter"/>
</dbReference>
<dbReference type="SUPFAM" id="SSF143422">
    <property type="entry name" value="Transposase IS200-like"/>
    <property type="match status" value="1"/>
</dbReference>
<organism evidence="1">
    <name type="scientific">Candidatus Kentrum sp. LFY</name>
    <dbReference type="NCBI Taxonomy" id="2126342"/>
    <lineage>
        <taxon>Bacteria</taxon>
        <taxon>Pseudomonadati</taxon>
        <taxon>Pseudomonadota</taxon>
        <taxon>Gammaproteobacteria</taxon>
        <taxon>Candidatus Kentrum</taxon>
    </lineage>
</organism>
<evidence type="ECO:0008006" key="2">
    <source>
        <dbReference type="Google" id="ProtNLM"/>
    </source>
</evidence>
<name>A0A450VCM5_9GAMM</name>
<dbReference type="GO" id="GO:0006313">
    <property type="term" value="P:DNA transposition"/>
    <property type="evidence" value="ECO:0007669"/>
    <property type="project" value="InterPro"/>
</dbReference>
<dbReference type="PANTHER" id="PTHR36966">
    <property type="entry name" value="REP-ASSOCIATED TYROSINE TRANSPOSASE"/>
    <property type="match status" value="1"/>
</dbReference>
<reference evidence="1" key="1">
    <citation type="submission" date="2019-02" db="EMBL/GenBank/DDBJ databases">
        <authorList>
            <person name="Gruber-Vodicka R. H."/>
            <person name="Seah K. B. B."/>
        </authorList>
    </citation>
    <scope>NUCLEOTIDE SEQUENCE</scope>
    <source>
        <strain evidence="1">BECK_M6</strain>
    </source>
</reference>
<dbReference type="InterPro" id="IPR052715">
    <property type="entry name" value="RAYT_transposase"/>
</dbReference>
<dbReference type="PANTHER" id="PTHR36966:SF1">
    <property type="entry name" value="REP-ASSOCIATED TYROSINE TRANSPOSASE"/>
    <property type="match status" value="1"/>
</dbReference>
<dbReference type="Gene3D" id="3.30.70.1290">
    <property type="entry name" value="Transposase IS200-like"/>
    <property type="match status" value="1"/>
</dbReference>
<protein>
    <recommendedName>
        <fullName evidence="2">Transposase IS200-like domain-containing protein</fullName>
    </recommendedName>
</protein>
<dbReference type="EMBL" id="CAADFH010000207">
    <property type="protein sequence ID" value="VFK02562.1"/>
    <property type="molecule type" value="Genomic_DNA"/>
</dbReference>
<sequence>MNVAEKPIHHMTYDPKIHHRRSIRLRGYDYSRPETYFVTICAQNRECLFGKIANGEMRSNDAGKIVAEEWRRTAAIRDEIELDEWVVMPNHVHGISIIVGGDCGGHRADNRAGDPPVAPAKSISFFGLPIPNHALSVRGEASLAHRLTEFQ</sequence>
<evidence type="ECO:0000313" key="1">
    <source>
        <dbReference type="EMBL" id="VFK02562.1"/>
    </source>
</evidence>
<dbReference type="GO" id="GO:0004803">
    <property type="term" value="F:transposase activity"/>
    <property type="evidence" value="ECO:0007669"/>
    <property type="project" value="InterPro"/>
</dbReference>
<accession>A0A450VCM5</accession>